<keyword evidence="3" id="KW-0812">Transmembrane</keyword>
<dbReference type="AlphaFoldDB" id="A0A5C2RYZ4"/>
<evidence type="ECO:0000259" key="4">
    <source>
        <dbReference type="PROSITE" id="PS50893"/>
    </source>
</evidence>
<dbReference type="SUPFAM" id="SSF52540">
    <property type="entry name" value="P-loop containing nucleoside triphosphate hydrolases"/>
    <property type="match status" value="1"/>
</dbReference>
<dbReference type="SMART" id="SM00382">
    <property type="entry name" value="AAA"/>
    <property type="match status" value="1"/>
</dbReference>
<evidence type="ECO:0000313" key="5">
    <source>
        <dbReference type="EMBL" id="RPD56224.1"/>
    </source>
</evidence>
<dbReference type="Proteomes" id="UP000313359">
    <property type="component" value="Unassembled WGS sequence"/>
</dbReference>
<accession>A0A5C2RYZ4</accession>
<evidence type="ECO:0000256" key="1">
    <source>
        <dbReference type="ARBA" id="ARBA00022741"/>
    </source>
</evidence>
<dbReference type="Gene3D" id="3.40.50.300">
    <property type="entry name" value="P-loop containing nucleotide triphosphate hydrolases"/>
    <property type="match status" value="1"/>
</dbReference>
<keyword evidence="2" id="KW-0067">ATP-binding</keyword>
<dbReference type="OrthoDB" id="6500128at2759"/>
<gene>
    <name evidence="5" type="ORF">L227DRAFT_578949</name>
</gene>
<evidence type="ECO:0000256" key="2">
    <source>
        <dbReference type="ARBA" id="ARBA00022840"/>
    </source>
</evidence>
<name>A0A5C2RYZ4_9APHY</name>
<dbReference type="EMBL" id="ML122289">
    <property type="protein sequence ID" value="RPD56224.1"/>
    <property type="molecule type" value="Genomic_DNA"/>
</dbReference>
<dbReference type="GO" id="GO:0016887">
    <property type="term" value="F:ATP hydrolysis activity"/>
    <property type="evidence" value="ECO:0007669"/>
    <property type="project" value="InterPro"/>
</dbReference>
<dbReference type="InterPro" id="IPR003439">
    <property type="entry name" value="ABC_transporter-like_ATP-bd"/>
</dbReference>
<dbReference type="STRING" id="1328759.A0A5C2RYZ4"/>
<protein>
    <submittedName>
        <fullName evidence="5">P-loop containing nucleoside triphosphate hydrolase protein</fullName>
    </submittedName>
</protein>
<dbReference type="PANTHER" id="PTHR43394:SF1">
    <property type="entry name" value="ATP-BINDING CASSETTE SUB-FAMILY B MEMBER 10, MITOCHONDRIAL"/>
    <property type="match status" value="1"/>
</dbReference>
<dbReference type="Pfam" id="PF00005">
    <property type="entry name" value="ABC_tran"/>
    <property type="match status" value="1"/>
</dbReference>
<organism evidence="5 6">
    <name type="scientific">Lentinus tigrinus ALCF2SS1-6</name>
    <dbReference type="NCBI Taxonomy" id="1328759"/>
    <lineage>
        <taxon>Eukaryota</taxon>
        <taxon>Fungi</taxon>
        <taxon>Dikarya</taxon>
        <taxon>Basidiomycota</taxon>
        <taxon>Agaricomycotina</taxon>
        <taxon>Agaricomycetes</taxon>
        <taxon>Polyporales</taxon>
        <taxon>Polyporaceae</taxon>
        <taxon>Lentinus</taxon>
    </lineage>
</organism>
<keyword evidence="6" id="KW-1185">Reference proteome</keyword>
<feature type="domain" description="ABC transporter" evidence="4">
    <location>
        <begin position="427"/>
        <end position="708"/>
    </location>
</feature>
<dbReference type="PANTHER" id="PTHR43394">
    <property type="entry name" value="ATP-DEPENDENT PERMEASE MDL1, MITOCHONDRIAL"/>
    <property type="match status" value="1"/>
</dbReference>
<dbReference type="InterPro" id="IPR039421">
    <property type="entry name" value="Type_1_exporter"/>
</dbReference>
<keyword evidence="5" id="KW-0378">Hydrolase</keyword>
<evidence type="ECO:0000256" key="3">
    <source>
        <dbReference type="SAM" id="Phobius"/>
    </source>
</evidence>
<keyword evidence="1" id="KW-0547">Nucleotide-binding</keyword>
<reference evidence="5" key="1">
    <citation type="journal article" date="2018" name="Genome Biol. Evol.">
        <title>Genomics and development of Lentinus tigrinus, a white-rot wood-decaying mushroom with dimorphic fruiting bodies.</title>
        <authorList>
            <person name="Wu B."/>
            <person name="Xu Z."/>
            <person name="Knudson A."/>
            <person name="Carlson A."/>
            <person name="Chen N."/>
            <person name="Kovaka S."/>
            <person name="LaButti K."/>
            <person name="Lipzen A."/>
            <person name="Pennachio C."/>
            <person name="Riley R."/>
            <person name="Schakwitz W."/>
            <person name="Umezawa K."/>
            <person name="Ohm R.A."/>
            <person name="Grigoriev I.V."/>
            <person name="Nagy L.G."/>
            <person name="Gibbons J."/>
            <person name="Hibbett D."/>
        </authorList>
    </citation>
    <scope>NUCLEOTIDE SEQUENCE [LARGE SCALE GENOMIC DNA]</scope>
    <source>
        <strain evidence="5">ALCF2SS1-6</strain>
    </source>
</reference>
<proteinExistence type="predicted"/>
<dbReference type="GO" id="GO:0015421">
    <property type="term" value="F:ABC-type oligopeptide transporter activity"/>
    <property type="evidence" value="ECO:0007669"/>
    <property type="project" value="TreeGrafter"/>
</dbReference>
<evidence type="ECO:0000313" key="6">
    <source>
        <dbReference type="Proteomes" id="UP000313359"/>
    </source>
</evidence>
<keyword evidence="3" id="KW-0472">Membrane</keyword>
<feature type="transmembrane region" description="Helical" evidence="3">
    <location>
        <begin position="78"/>
        <end position="102"/>
    </location>
</feature>
<dbReference type="InterPro" id="IPR017871">
    <property type="entry name" value="ABC_transporter-like_CS"/>
</dbReference>
<keyword evidence="3" id="KW-1133">Transmembrane helix</keyword>
<dbReference type="PROSITE" id="PS50893">
    <property type="entry name" value="ABC_TRANSPORTER_2"/>
    <property type="match status" value="1"/>
</dbReference>
<dbReference type="InterPro" id="IPR003593">
    <property type="entry name" value="AAA+_ATPase"/>
</dbReference>
<dbReference type="InterPro" id="IPR027417">
    <property type="entry name" value="P-loop_NTPase"/>
</dbReference>
<sequence>MARFGSRRATSNRKGVFNPEDKTRVKHTRIGVWDLYEQINPDFQNIPGSSWIEKTLEAYACLPYLVRMIRDILSIRSCFVLICSYGVAEVLLSLIPAASLWYSGQLINILQTAIDTRQVDVDKLFRICAGRVGCSIARRLLHYVLNEIKGPLSRRLKAQYSLHIFRARARLDLPTFEDPLVQRQLDEASSTSGSIAYDSVMMAGNIVATLVQVITQVSVVAQVLGGQRDGLLLAILCFATSISDWLKRSIVLGSEQVWAATTKDKDYIQMVGMKYVVNNMEHRKEFITGNLAEFMSKEFAEVSRRVGPDNAIDFNSVWRISRTQHRLSLWGFLQDPLRELPQIVFTLRAVQYPASMPVSLASLNLLQQSTSQFSFMVWRFFEQTSSITEQLATVRKLYEIANIPNRIEDGTVPFPEDAQKIRHGVALEFRNVSFRYPGSEQYALQNISFKLSAGQLCVIVGANGSGKSTILKLIARLYDPDEGQILLDDHDIRTLKLFDLRQAISVLFQDYTHFPLSIRDNIALGDPSNFRNDAHVEAAARLGGASAFIEKQPEGYDTYLDRPVQDYFSGIPEGTKTLFGRSVDYSAVRGAGGMSARAGGPTLSGGQMQRLAVSRTFMRSVVSEDAKVGLLLFDEPSASLDPTAEHDLFARLRELRGNKTMVFSSHRFGNLTRHADLILYMNDSVIVEAGTHDELLKRQGEYARIWMLQAQAFL</sequence>
<dbReference type="PROSITE" id="PS00211">
    <property type="entry name" value="ABC_TRANSPORTER_1"/>
    <property type="match status" value="1"/>
</dbReference>
<dbReference type="GO" id="GO:0005524">
    <property type="term" value="F:ATP binding"/>
    <property type="evidence" value="ECO:0007669"/>
    <property type="project" value="UniProtKB-KW"/>
</dbReference>